<gene>
    <name evidence="14" type="primary">FANA_3</name>
    <name evidence="14" type="ORF">AVEN_107308_1</name>
</gene>
<feature type="transmembrane region" description="Helical" evidence="13">
    <location>
        <begin position="63"/>
        <end position="88"/>
    </location>
</feature>
<dbReference type="GO" id="GO:0005886">
    <property type="term" value="C:plasma membrane"/>
    <property type="evidence" value="ECO:0007669"/>
    <property type="project" value="TreeGrafter"/>
</dbReference>
<reference evidence="14 15" key="1">
    <citation type="journal article" date="2019" name="Sci. Rep.">
        <title>Orb-weaving spider Araneus ventricosus genome elucidates the spidroin gene catalogue.</title>
        <authorList>
            <person name="Kono N."/>
            <person name="Nakamura H."/>
            <person name="Ohtoshi R."/>
            <person name="Moran D.A.P."/>
            <person name="Shinohara A."/>
            <person name="Yoshida Y."/>
            <person name="Fujiwara M."/>
            <person name="Mori M."/>
            <person name="Tomita M."/>
            <person name="Arakawa K."/>
        </authorList>
    </citation>
    <scope>NUCLEOTIDE SEQUENCE [LARGE SCALE GENOMIC DNA]</scope>
</reference>
<dbReference type="PRINTS" id="PR01078">
    <property type="entry name" value="AMINACHANNEL"/>
</dbReference>
<keyword evidence="6 13" id="KW-1133">Transmembrane helix</keyword>
<keyword evidence="8 12" id="KW-0406">Ion transport</keyword>
<evidence type="ECO:0000256" key="11">
    <source>
        <dbReference type="ARBA" id="ARBA00023303"/>
    </source>
</evidence>
<dbReference type="GO" id="GO:0015280">
    <property type="term" value="F:ligand-gated sodium channel activity"/>
    <property type="evidence" value="ECO:0007669"/>
    <property type="project" value="TreeGrafter"/>
</dbReference>
<keyword evidence="15" id="KW-1185">Reference proteome</keyword>
<evidence type="ECO:0000256" key="6">
    <source>
        <dbReference type="ARBA" id="ARBA00022989"/>
    </source>
</evidence>
<dbReference type="Gene3D" id="1.10.287.770">
    <property type="entry name" value="YojJ-like"/>
    <property type="match status" value="1"/>
</dbReference>
<evidence type="ECO:0000256" key="12">
    <source>
        <dbReference type="RuleBase" id="RU000679"/>
    </source>
</evidence>
<evidence type="ECO:0000256" key="4">
    <source>
        <dbReference type="ARBA" id="ARBA00022461"/>
    </source>
</evidence>
<dbReference type="AlphaFoldDB" id="A0A4Y2DS24"/>
<comment type="caution">
    <text evidence="14">The sequence shown here is derived from an EMBL/GenBank/DDBJ whole genome shotgun (WGS) entry which is preliminary data.</text>
</comment>
<keyword evidence="4 12" id="KW-0894">Sodium channel</keyword>
<protein>
    <submittedName>
        <fullName evidence="14">FMRFamide-activated amiloride-sensitive sodium channel</fullName>
    </submittedName>
</protein>
<evidence type="ECO:0000256" key="7">
    <source>
        <dbReference type="ARBA" id="ARBA00023053"/>
    </source>
</evidence>
<keyword evidence="3 12" id="KW-0813">Transport</keyword>
<evidence type="ECO:0000256" key="13">
    <source>
        <dbReference type="SAM" id="Phobius"/>
    </source>
</evidence>
<evidence type="ECO:0000256" key="1">
    <source>
        <dbReference type="ARBA" id="ARBA00004141"/>
    </source>
</evidence>
<evidence type="ECO:0000256" key="9">
    <source>
        <dbReference type="ARBA" id="ARBA00023136"/>
    </source>
</evidence>
<evidence type="ECO:0000256" key="10">
    <source>
        <dbReference type="ARBA" id="ARBA00023201"/>
    </source>
</evidence>
<dbReference type="InterPro" id="IPR001873">
    <property type="entry name" value="ENaC"/>
</dbReference>
<organism evidence="14 15">
    <name type="scientific">Araneus ventricosus</name>
    <name type="common">Orbweaver spider</name>
    <name type="synonym">Epeira ventricosa</name>
    <dbReference type="NCBI Taxonomy" id="182803"/>
    <lineage>
        <taxon>Eukaryota</taxon>
        <taxon>Metazoa</taxon>
        <taxon>Ecdysozoa</taxon>
        <taxon>Arthropoda</taxon>
        <taxon>Chelicerata</taxon>
        <taxon>Arachnida</taxon>
        <taxon>Araneae</taxon>
        <taxon>Araneomorphae</taxon>
        <taxon>Entelegynae</taxon>
        <taxon>Araneoidea</taxon>
        <taxon>Araneidae</taxon>
        <taxon>Araneus</taxon>
    </lineage>
</organism>
<keyword evidence="7" id="KW-0915">Sodium</keyword>
<comment type="similarity">
    <text evidence="2 12">Belongs to the amiloride-sensitive sodium channel (TC 1.A.6) family.</text>
</comment>
<evidence type="ECO:0000256" key="3">
    <source>
        <dbReference type="ARBA" id="ARBA00022448"/>
    </source>
</evidence>
<accession>A0A4Y2DS24</accession>
<evidence type="ECO:0000256" key="8">
    <source>
        <dbReference type="ARBA" id="ARBA00023065"/>
    </source>
</evidence>
<evidence type="ECO:0000313" key="15">
    <source>
        <dbReference type="Proteomes" id="UP000499080"/>
    </source>
</evidence>
<dbReference type="Pfam" id="PF00858">
    <property type="entry name" value="ASC"/>
    <property type="match status" value="1"/>
</dbReference>
<name>A0A4Y2DS24_ARAVE</name>
<keyword evidence="9 13" id="KW-0472">Membrane</keyword>
<evidence type="ECO:0000256" key="2">
    <source>
        <dbReference type="ARBA" id="ARBA00007193"/>
    </source>
</evidence>
<dbReference type="Gene3D" id="2.60.470.10">
    <property type="entry name" value="Acid-sensing ion channels like domains"/>
    <property type="match status" value="1"/>
</dbReference>
<dbReference type="PANTHER" id="PTHR11690">
    <property type="entry name" value="AMILORIDE-SENSITIVE SODIUM CHANNEL-RELATED"/>
    <property type="match status" value="1"/>
</dbReference>
<keyword evidence="10 12" id="KW-0739">Sodium transport</keyword>
<dbReference type="EMBL" id="BGPR01000427">
    <property type="protein sequence ID" value="GBM19640.1"/>
    <property type="molecule type" value="Genomic_DNA"/>
</dbReference>
<dbReference type="OrthoDB" id="10051479at2759"/>
<keyword evidence="11 12" id="KW-0407">Ion channel</keyword>
<comment type="subcellular location">
    <subcellularLocation>
        <location evidence="1">Membrane</location>
        <topology evidence="1">Multi-pass membrane protein</topology>
    </subcellularLocation>
</comment>
<sequence>MMECEIDSKNERRRFKEENASRDLEISNGRKWNCHSFCNILSGNSSVQAVSRVAQAETKSRKIFWLAVFLVCLCGCTYQVNSFLSIFFQYPVLIDVEVKNNEILKFPAVTVCNLNRMKRSYVRCVNANKSWSECMSVQLYPISFKRNRVIFLTERKLMTSISKTATQLQKEYKLKSQVFLNHYTNLDEISRKCYGYSLHELVKHCTFNSAACVASDFSYFQSKQYGNCFTFNKKTEVNKIGPDFGLELDLDVQLNTYMDISQNAGLRIVIHDSDEDPNPAEDGINISPGYETQISLTKTSSQRLPAPYRDRCKIYQIANDSYHRDDSQFNCIRQCMQQTNLEMCGCINPFLPTNPQVNRCNLKNTTQMFCLDGVLEYLSEYGLPCECPLPCMSSSYDLRISTSSLQSTRINWSNSSLGQTDDTDCDVSSFVDFVPGVRRRSTVSRGKRNSDTSAKLESRAKLKVFYGSLDHTIYAQRAMFSDSELYGHLGGHLGLWLGLSLIAVFECAEYLLLLSNLILKKRVLPIN</sequence>
<dbReference type="Proteomes" id="UP000499080">
    <property type="component" value="Unassembled WGS sequence"/>
</dbReference>
<dbReference type="PANTHER" id="PTHR11690:SF248">
    <property type="entry name" value="PICKPOCKET 17, ISOFORM A"/>
    <property type="match status" value="1"/>
</dbReference>
<evidence type="ECO:0000313" key="14">
    <source>
        <dbReference type="EMBL" id="GBM19640.1"/>
    </source>
</evidence>
<evidence type="ECO:0000256" key="5">
    <source>
        <dbReference type="ARBA" id="ARBA00022692"/>
    </source>
</evidence>
<proteinExistence type="inferred from homology"/>
<keyword evidence="5 12" id="KW-0812">Transmembrane</keyword>